<sequence length="142" mass="15054">MKLSLLAPVFAAAVASQLGFAASSVSIDQHTWHDRLLVIFAADPQSAQLAAQRAAIEETGSGFKERDLALIEVIGDSVKGASENANALRQRFGVKQHSFRALLVGKDGGVKIDSPKPISASELTSTIDAMPMRRQEAGSKLP</sequence>
<proteinExistence type="predicted"/>
<feature type="chain" id="PRO_5012196295" evidence="2">
    <location>
        <begin position="22"/>
        <end position="142"/>
    </location>
</feature>
<dbReference type="RefSeq" id="WP_086381255.1">
    <property type="nucleotide sequence ID" value="NZ_NBTY01000055.1"/>
</dbReference>
<dbReference type="Proteomes" id="UP000194546">
    <property type="component" value="Unassembled WGS sequence"/>
</dbReference>
<organism evidence="4 5">
    <name type="scientific">Caballeronia sordidicola</name>
    <name type="common">Burkholderia sordidicola</name>
    <dbReference type="NCBI Taxonomy" id="196367"/>
    <lineage>
        <taxon>Bacteria</taxon>
        <taxon>Pseudomonadati</taxon>
        <taxon>Pseudomonadota</taxon>
        <taxon>Betaproteobacteria</taxon>
        <taxon>Burkholderiales</taxon>
        <taxon>Burkholderiaceae</taxon>
        <taxon>Caballeronia</taxon>
    </lineage>
</organism>
<accession>A0A242MZW3</accession>
<evidence type="ECO:0000256" key="1">
    <source>
        <dbReference type="ARBA" id="ARBA00022729"/>
    </source>
</evidence>
<keyword evidence="1 2" id="KW-0732">Signal</keyword>
<name>A0A242MZW3_CABSO</name>
<reference evidence="4 5" key="1">
    <citation type="submission" date="2017-03" db="EMBL/GenBank/DDBJ databases">
        <title>Genome analysis of strain PAMC 26510.</title>
        <authorList>
            <person name="Oh H.-M."/>
            <person name="Yang J.-A."/>
        </authorList>
    </citation>
    <scope>NUCLEOTIDE SEQUENCE [LARGE SCALE GENOMIC DNA]</scope>
    <source>
        <strain evidence="4 5">PAMC 26510</strain>
    </source>
</reference>
<evidence type="ECO:0000313" key="4">
    <source>
        <dbReference type="EMBL" id="OTP76977.1"/>
    </source>
</evidence>
<dbReference type="InterPro" id="IPR025232">
    <property type="entry name" value="DUF4174"/>
</dbReference>
<gene>
    <name evidence="4" type="ORF">PAMC26510_11260</name>
</gene>
<evidence type="ECO:0000313" key="5">
    <source>
        <dbReference type="Proteomes" id="UP000194546"/>
    </source>
</evidence>
<dbReference type="EMBL" id="NBTY01000055">
    <property type="protein sequence ID" value="OTP76977.1"/>
    <property type="molecule type" value="Genomic_DNA"/>
</dbReference>
<feature type="domain" description="DUF4174" evidence="3">
    <location>
        <begin position="27"/>
        <end position="136"/>
    </location>
</feature>
<dbReference type="Pfam" id="PF13778">
    <property type="entry name" value="DUF4174"/>
    <property type="match status" value="1"/>
</dbReference>
<protein>
    <submittedName>
        <fullName evidence="4">Methylmalonyl-CoA epimerase</fullName>
    </submittedName>
</protein>
<evidence type="ECO:0000256" key="2">
    <source>
        <dbReference type="SAM" id="SignalP"/>
    </source>
</evidence>
<evidence type="ECO:0000259" key="3">
    <source>
        <dbReference type="Pfam" id="PF13778"/>
    </source>
</evidence>
<feature type="signal peptide" evidence="2">
    <location>
        <begin position="1"/>
        <end position="21"/>
    </location>
</feature>
<comment type="caution">
    <text evidence="4">The sequence shown here is derived from an EMBL/GenBank/DDBJ whole genome shotgun (WGS) entry which is preliminary data.</text>
</comment>
<dbReference type="AlphaFoldDB" id="A0A242MZW3"/>